<dbReference type="EMBL" id="UYYB01008225">
    <property type="protein sequence ID" value="VDM68256.1"/>
    <property type="molecule type" value="Genomic_DNA"/>
</dbReference>
<protein>
    <submittedName>
        <fullName evidence="1">Uncharacterized protein</fullName>
    </submittedName>
</protein>
<dbReference type="Proteomes" id="UP000270094">
    <property type="component" value="Unassembled WGS sequence"/>
</dbReference>
<keyword evidence="2" id="KW-1185">Reference proteome</keyword>
<organism evidence="1 2">
    <name type="scientific">Strongylus vulgaris</name>
    <name type="common">Blood worm</name>
    <dbReference type="NCBI Taxonomy" id="40348"/>
    <lineage>
        <taxon>Eukaryota</taxon>
        <taxon>Metazoa</taxon>
        <taxon>Ecdysozoa</taxon>
        <taxon>Nematoda</taxon>
        <taxon>Chromadorea</taxon>
        <taxon>Rhabditida</taxon>
        <taxon>Rhabditina</taxon>
        <taxon>Rhabditomorpha</taxon>
        <taxon>Strongyloidea</taxon>
        <taxon>Strongylidae</taxon>
        <taxon>Strongylus</taxon>
    </lineage>
</organism>
<gene>
    <name evidence="1" type="ORF">SVUK_LOCUS3254</name>
</gene>
<dbReference type="AlphaFoldDB" id="A0A3P7IFE8"/>
<sequence length="88" mass="9927">MASDDENELQPGEVAGVSACWLQPPVCRARGATRRSFFGETWLLRKKKREGKYLRRTIALPLDRELFALFALVREACAHSLATPRAPK</sequence>
<accession>A0A3P7IFE8</accession>
<name>A0A3P7IFE8_STRVU</name>
<evidence type="ECO:0000313" key="2">
    <source>
        <dbReference type="Proteomes" id="UP000270094"/>
    </source>
</evidence>
<evidence type="ECO:0000313" key="1">
    <source>
        <dbReference type="EMBL" id="VDM68256.1"/>
    </source>
</evidence>
<reference evidence="1 2" key="1">
    <citation type="submission" date="2018-11" db="EMBL/GenBank/DDBJ databases">
        <authorList>
            <consortium name="Pathogen Informatics"/>
        </authorList>
    </citation>
    <scope>NUCLEOTIDE SEQUENCE [LARGE SCALE GENOMIC DNA]</scope>
</reference>
<proteinExistence type="predicted"/>